<dbReference type="Proteomes" id="UP000809290">
    <property type="component" value="Unassembled WGS sequence"/>
</dbReference>
<dbReference type="AlphaFoldDB" id="A0A2N6VPL4"/>
<comment type="function">
    <text evidence="6 8">Necessary for efficient RNA polymerase transcription elongation past template-encoded arresting sites. The arresting sites in DNA have the property of trapping a certain fraction of elongating RNA polymerases that pass through, resulting in locked ternary complexes. Cleavage of the nascent transcript by cleavage factors such as GreA or GreB allows the resumption of elongation from the new 3'terminus. GreA releases sequences of 2 to 3 nucleotides.</text>
</comment>
<dbReference type="NCBIfam" id="NF001262">
    <property type="entry name" value="PRK00226.1-3"/>
    <property type="match status" value="1"/>
</dbReference>
<organism evidence="12 13">
    <name type="scientific">Brevibacterium paucivorans</name>
    <dbReference type="NCBI Taxonomy" id="170994"/>
    <lineage>
        <taxon>Bacteria</taxon>
        <taxon>Bacillati</taxon>
        <taxon>Actinomycetota</taxon>
        <taxon>Actinomycetes</taxon>
        <taxon>Micrococcales</taxon>
        <taxon>Brevibacteriaceae</taxon>
        <taxon>Brevibacterium</taxon>
    </lineage>
</organism>
<evidence type="ECO:0000256" key="7">
    <source>
        <dbReference type="ARBA" id="ARBA00030776"/>
    </source>
</evidence>
<dbReference type="InterPro" id="IPR022691">
    <property type="entry name" value="Tscrpt_elong_fac_GreA/B_N"/>
</dbReference>
<evidence type="ECO:0000313" key="13">
    <source>
        <dbReference type="Proteomes" id="UP000235598"/>
    </source>
</evidence>
<dbReference type="InterPro" id="IPR036953">
    <property type="entry name" value="GreA/GreB_C_sf"/>
</dbReference>
<dbReference type="InterPro" id="IPR018151">
    <property type="entry name" value="TF_GreA/GreB_CS"/>
</dbReference>
<keyword evidence="12" id="KW-0648">Protein biosynthesis</keyword>
<evidence type="ECO:0000256" key="5">
    <source>
        <dbReference type="ARBA" id="ARBA00023163"/>
    </source>
</evidence>
<dbReference type="InterPro" id="IPR023459">
    <property type="entry name" value="Tscrpt_elong_fac_GreA/B_fam"/>
</dbReference>
<dbReference type="GO" id="GO:0006354">
    <property type="term" value="P:DNA-templated transcription elongation"/>
    <property type="evidence" value="ECO:0007669"/>
    <property type="project" value="TreeGrafter"/>
</dbReference>
<dbReference type="EMBL" id="JAFBCP010000001">
    <property type="protein sequence ID" value="MBM7815751.1"/>
    <property type="molecule type" value="Genomic_DNA"/>
</dbReference>
<name>A0A2N6VPL4_9MICO</name>
<feature type="coiled-coil region" evidence="8">
    <location>
        <begin position="54"/>
        <end position="81"/>
    </location>
</feature>
<dbReference type="InterPro" id="IPR036805">
    <property type="entry name" value="Tscrpt_elong_fac_GreA/B_N_sf"/>
</dbReference>
<evidence type="ECO:0000259" key="10">
    <source>
        <dbReference type="Pfam" id="PF03449"/>
    </source>
</evidence>
<evidence type="ECO:0000256" key="1">
    <source>
        <dbReference type="ARBA" id="ARBA00008213"/>
    </source>
</evidence>
<reference evidence="12 13" key="1">
    <citation type="submission" date="2017-09" db="EMBL/GenBank/DDBJ databases">
        <title>Bacterial strain isolated from the female urinary microbiota.</title>
        <authorList>
            <person name="Thomas-White K."/>
            <person name="Kumar N."/>
            <person name="Forster S."/>
            <person name="Putonti C."/>
            <person name="Lawley T."/>
            <person name="Wolfe A.J."/>
        </authorList>
    </citation>
    <scope>NUCLEOTIDE SEQUENCE [LARGE SCALE GENOMIC DNA]</scope>
    <source>
        <strain evidence="12 13">UMB1301</strain>
    </source>
</reference>
<evidence type="ECO:0000313" key="12">
    <source>
        <dbReference type="EMBL" id="PMD05943.1"/>
    </source>
</evidence>
<dbReference type="OrthoDB" id="9797227at2"/>
<dbReference type="InterPro" id="IPR001437">
    <property type="entry name" value="Tscrpt_elong_fac_GreA/B_C"/>
</dbReference>
<keyword evidence="12" id="KW-0251">Elongation factor</keyword>
<keyword evidence="4 8" id="KW-0238">DNA-binding</keyword>
<evidence type="ECO:0000313" key="11">
    <source>
        <dbReference type="EMBL" id="MBM7815751.1"/>
    </source>
</evidence>
<dbReference type="PANTHER" id="PTHR30437:SF4">
    <property type="entry name" value="TRANSCRIPTION ELONGATION FACTOR GREA"/>
    <property type="match status" value="1"/>
</dbReference>
<dbReference type="Gene3D" id="1.10.287.180">
    <property type="entry name" value="Transcription elongation factor, GreA/GreB, N-terminal domain"/>
    <property type="match status" value="1"/>
</dbReference>
<reference evidence="11 14" key="2">
    <citation type="submission" date="2021-01" db="EMBL/GenBank/DDBJ databases">
        <title>Sequencing the genomes of 1000 actinobacteria strains.</title>
        <authorList>
            <person name="Klenk H.-P."/>
        </authorList>
    </citation>
    <scope>NUCLEOTIDE SEQUENCE [LARGE SCALE GENOMIC DNA]</scope>
    <source>
        <strain evidence="11 14">DSM 13657</strain>
    </source>
</reference>
<evidence type="ECO:0000256" key="2">
    <source>
        <dbReference type="ARBA" id="ARBA00013729"/>
    </source>
</evidence>
<keyword evidence="5 8" id="KW-0804">Transcription</keyword>
<dbReference type="Pfam" id="PF01272">
    <property type="entry name" value="GreA_GreB"/>
    <property type="match status" value="1"/>
</dbReference>
<dbReference type="PIRSF" id="PIRSF006092">
    <property type="entry name" value="GreA_GreB"/>
    <property type="match status" value="1"/>
</dbReference>
<dbReference type="PANTHER" id="PTHR30437">
    <property type="entry name" value="TRANSCRIPTION ELONGATION FACTOR GREA"/>
    <property type="match status" value="1"/>
</dbReference>
<keyword evidence="14" id="KW-1185">Reference proteome</keyword>
<keyword evidence="3 8" id="KW-0805">Transcription regulation</keyword>
<dbReference type="PROSITE" id="PS00829">
    <property type="entry name" value="GREAB_1"/>
    <property type="match status" value="1"/>
</dbReference>
<evidence type="ECO:0000313" key="14">
    <source>
        <dbReference type="Proteomes" id="UP000809290"/>
    </source>
</evidence>
<feature type="domain" description="Transcription elongation factor GreA/GreB N-terminal" evidence="10">
    <location>
        <begin position="11"/>
        <end position="80"/>
    </location>
</feature>
<evidence type="ECO:0000259" key="9">
    <source>
        <dbReference type="Pfam" id="PF01272"/>
    </source>
</evidence>
<dbReference type="InterPro" id="IPR028624">
    <property type="entry name" value="Tscrpt_elong_fac_GreA/B"/>
</dbReference>
<proteinExistence type="inferred from homology"/>
<dbReference type="HAMAP" id="MF_00105">
    <property type="entry name" value="GreA_GreB"/>
    <property type="match status" value="1"/>
</dbReference>
<dbReference type="Gene3D" id="3.10.50.30">
    <property type="entry name" value="Transcription elongation factor, GreA/GreB, C-terminal domain"/>
    <property type="match status" value="1"/>
</dbReference>
<protein>
    <recommendedName>
        <fullName evidence="2 8">Transcription elongation factor GreA</fullName>
    </recommendedName>
    <alternativeName>
        <fullName evidence="7 8">Transcript cleavage factor GreA</fullName>
    </alternativeName>
</protein>
<dbReference type="GO" id="GO:0070063">
    <property type="term" value="F:RNA polymerase binding"/>
    <property type="evidence" value="ECO:0007669"/>
    <property type="project" value="InterPro"/>
</dbReference>
<evidence type="ECO:0000256" key="3">
    <source>
        <dbReference type="ARBA" id="ARBA00023015"/>
    </source>
</evidence>
<sequence>MTAENTADQTWLTPQAFERLSKELEHLSGPGRTEIAERIEAARDEGDLKENGGYHAAREEQGKLEARIRELEHLLQNANVSEPDGDESTVTPGKLVTLKMGRRKIEFLLGSREIISEEEKIDVFSEKSPLGAAVNGKKVGDKVEYEAPNGRTIEVTIESAKAY</sequence>
<evidence type="ECO:0000256" key="6">
    <source>
        <dbReference type="ARBA" id="ARBA00024916"/>
    </source>
</evidence>
<dbReference type="FunFam" id="1.10.287.180:FF:000001">
    <property type="entry name" value="Transcription elongation factor GreA"/>
    <property type="match status" value="1"/>
</dbReference>
<dbReference type="GO" id="GO:0003677">
    <property type="term" value="F:DNA binding"/>
    <property type="evidence" value="ECO:0007669"/>
    <property type="project" value="UniProtKB-UniRule"/>
</dbReference>
<comment type="caution">
    <text evidence="12">The sequence shown here is derived from an EMBL/GenBank/DDBJ whole genome shotgun (WGS) entry which is preliminary data.</text>
</comment>
<dbReference type="Pfam" id="PF03449">
    <property type="entry name" value="GreA_GreB_N"/>
    <property type="match status" value="1"/>
</dbReference>
<accession>A0A2N6VPL4</accession>
<dbReference type="Proteomes" id="UP000235598">
    <property type="component" value="Unassembled WGS sequence"/>
</dbReference>
<dbReference type="SUPFAM" id="SSF54534">
    <property type="entry name" value="FKBP-like"/>
    <property type="match status" value="1"/>
</dbReference>
<keyword evidence="8" id="KW-0175">Coiled coil</keyword>
<feature type="domain" description="Transcription elongation factor GreA/GreB C-terminal" evidence="9">
    <location>
        <begin position="87"/>
        <end position="160"/>
    </location>
</feature>
<dbReference type="SUPFAM" id="SSF46557">
    <property type="entry name" value="GreA transcript cleavage protein, N-terminal domain"/>
    <property type="match status" value="1"/>
</dbReference>
<dbReference type="GO" id="GO:0003746">
    <property type="term" value="F:translation elongation factor activity"/>
    <property type="evidence" value="ECO:0007669"/>
    <property type="project" value="UniProtKB-KW"/>
</dbReference>
<gene>
    <name evidence="8" type="primary">greA</name>
    <name evidence="12" type="ORF">CJ199_00590</name>
    <name evidence="11" type="ORF">JOE56_000445</name>
</gene>
<dbReference type="RefSeq" id="WP_102237601.1">
    <property type="nucleotide sequence ID" value="NZ_BAAAIM010000007.1"/>
</dbReference>
<comment type="similarity">
    <text evidence="1 8">Belongs to the GreA/GreB family.</text>
</comment>
<dbReference type="EMBL" id="PNHK01000001">
    <property type="protein sequence ID" value="PMD05943.1"/>
    <property type="molecule type" value="Genomic_DNA"/>
</dbReference>
<evidence type="ECO:0000256" key="8">
    <source>
        <dbReference type="HAMAP-Rule" id="MF_00105"/>
    </source>
</evidence>
<evidence type="ECO:0000256" key="4">
    <source>
        <dbReference type="ARBA" id="ARBA00023125"/>
    </source>
</evidence>
<dbReference type="GO" id="GO:0032784">
    <property type="term" value="P:regulation of DNA-templated transcription elongation"/>
    <property type="evidence" value="ECO:0007669"/>
    <property type="project" value="UniProtKB-UniRule"/>
</dbReference>